<protein>
    <submittedName>
        <fullName evidence="1">Hydrogenase maturation protease</fullName>
    </submittedName>
</protein>
<name>A0ABR9BC18_9RHOO</name>
<accession>A0ABR9BC18</accession>
<reference evidence="2" key="1">
    <citation type="submission" date="2023-07" db="EMBL/GenBank/DDBJ databases">
        <title>Thauera sp. CAU 1555 isolated from sand of Yaerae Beach.</title>
        <authorList>
            <person name="Kim W."/>
        </authorList>
    </citation>
    <scope>NUCLEOTIDE SEQUENCE [LARGE SCALE GENOMIC DNA]</scope>
    <source>
        <strain evidence="2">CAU 1555</strain>
    </source>
</reference>
<dbReference type="EMBL" id="JACYTO010000001">
    <property type="protein sequence ID" value="MBD8503045.1"/>
    <property type="molecule type" value="Genomic_DNA"/>
</dbReference>
<keyword evidence="1" id="KW-0645">Protease</keyword>
<dbReference type="Gene3D" id="3.40.50.1450">
    <property type="entry name" value="HybD-like"/>
    <property type="match status" value="1"/>
</dbReference>
<dbReference type="RefSeq" id="WP_187717782.1">
    <property type="nucleotide sequence ID" value="NZ_JACTAH010000001.1"/>
</dbReference>
<dbReference type="SUPFAM" id="SSF53163">
    <property type="entry name" value="HybD-like"/>
    <property type="match status" value="1"/>
</dbReference>
<keyword evidence="2" id="KW-1185">Reference proteome</keyword>
<dbReference type="GO" id="GO:0008233">
    <property type="term" value="F:peptidase activity"/>
    <property type="evidence" value="ECO:0007669"/>
    <property type="project" value="UniProtKB-KW"/>
</dbReference>
<evidence type="ECO:0000313" key="1">
    <source>
        <dbReference type="EMBL" id="MBD8503045.1"/>
    </source>
</evidence>
<dbReference type="InterPro" id="IPR000671">
    <property type="entry name" value="Peptidase_A31"/>
</dbReference>
<proteinExistence type="predicted"/>
<dbReference type="NCBIfam" id="TIGR00072">
    <property type="entry name" value="hydrog_prot"/>
    <property type="match status" value="1"/>
</dbReference>
<dbReference type="PANTHER" id="PTHR30302:SF5">
    <property type="entry name" value="SLR1876 PROTEIN"/>
    <property type="match status" value="1"/>
</dbReference>
<dbReference type="GO" id="GO:0006508">
    <property type="term" value="P:proteolysis"/>
    <property type="evidence" value="ECO:0007669"/>
    <property type="project" value="UniProtKB-KW"/>
</dbReference>
<gene>
    <name evidence="1" type="ORF">IFO67_09135</name>
</gene>
<dbReference type="PANTHER" id="PTHR30302">
    <property type="entry name" value="HYDROGENASE 1 MATURATION PROTEASE"/>
    <property type="match status" value="1"/>
</dbReference>
<keyword evidence="1" id="KW-0378">Hydrolase</keyword>
<dbReference type="InterPro" id="IPR023430">
    <property type="entry name" value="Pept_HybD-like_dom_sf"/>
</dbReference>
<evidence type="ECO:0000313" key="2">
    <source>
        <dbReference type="Proteomes" id="UP000603602"/>
    </source>
</evidence>
<organism evidence="1 2">
    <name type="scientific">Thauera sedimentorum</name>
    <dbReference type="NCBI Taxonomy" id="2767595"/>
    <lineage>
        <taxon>Bacteria</taxon>
        <taxon>Pseudomonadati</taxon>
        <taxon>Pseudomonadota</taxon>
        <taxon>Betaproteobacteria</taxon>
        <taxon>Rhodocyclales</taxon>
        <taxon>Zoogloeaceae</taxon>
        <taxon>Thauera</taxon>
    </lineage>
</organism>
<sequence length="159" mass="16540">MSAPAPRTVVFAVGNRSRGDDALGPLLAERLENLGAPGVSVVCDYQLQVEHALEMAGAERVLFVDAARGLAADAELRALAPEPGRATFSHALAPAALLAVYRQIHDCPPPPAWVLAVAGESFALGEGLSARAAASADHAWALLQRLLVDPGDWGSLPAY</sequence>
<comment type="caution">
    <text evidence="1">The sequence shown here is derived from an EMBL/GenBank/DDBJ whole genome shotgun (WGS) entry which is preliminary data.</text>
</comment>
<dbReference type="Proteomes" id="UP000603602">
    <property type="component" value="Unassembled WGS sequence"/>
</dbReference>